<dbReference type="InterPro" id="IPR058240">
    <property type="entry name" value="rSAM_sf"/>
</dbReference>
<dbReference type="InterPro" id="IPR006638">
    <property type="entry name" value="Elp3/MiaA/NifB-like_rSAM"/>
</dbReference>
<dbReference type="GO" id="GO:0016740">
    <property type="term" value="F:transferase activity"/>
    <property type="evidence" value="ECO:0007669"/>
    <property type="project" value="TreeGrafter"/>
</dbReference>
<dbReference type="InterPro" id="IPR034422">
    <property type="entry name" value="HydE/PylB-like"/>
</dbReference>
<name>A7I9Z9_METB6</name>
<keyword evidence="2" id="KW-0479">Metal-binding</keyword>
<evidence type="ECO:0000313" key="6">
    <source>
        <dbReference type="EMBL" id="ABS56560.1"/>
    </source>
</evidence>
<keyword evidence="3" id="KW-0408">Iron</keyword>
<dbReference type="OrthoDB" id="15118at2157"/>
<accession>A7I9Z9</accession>
<proteinExistence type="predicted"/>
<evidence type="ECO:0000259" key="5">
    <source>
        <dbReference type="PROSITE" id="PS51918"/>
    </source>
</evidence>
<sequence length="331" mass="35914">MDPGLTAQTKAILINIGGADIDASLLPESMKTTATAGPGAGGSSFFIRSGSRRVRLSIKKESPLKVIPWKNGVAVRMDGQIIASGQLELPLCHCPDQAYITVSERCIFDCKFCPVPIQNGRVKTIGEIDDMVAAAASRGDLKAISLTSGVAESPEKEAEYLVRVVRHLASRYEYPIGVSLYPTATSTRDLREAGAIEIKYNVETMDREIFTRVCPNLSLDDILAALPEAVEVFGKNHVSSNFILGLGESDECVEQGVEILTGMGVIPNLRPISPHPLRKGQLEVVRPSSDRLIKLARINRAALDRHDLDVRLAQTMCLPCTGCDLTPHRDL</sequence>
<evidence type="ECO:0000256" key="2">
    <source>
        <dbReference type="ARBA" id="ARBA00022723"/>
    </source>
</evidence>
<dbReference type="SUPFAM" id="SSF102114">
    <property type="entry name" value="Radical SAM enzymes"/>
    <property type="match status" value="1"/>
</dbReference>
<dbReference type="PANTHER" id="PTHR43726:SF1">
    <property type="entry name" value="BIOTIN SYNTHASE"/>
    <property type="match status" value="1"/>
</dbReference>
<dbReference type="Gene3D" id="3.20.20.70">
    <property type="entry name" value="Aldolase class I"/>
    <property type="match status" value="1"/>
</dbReference>
<dbReference type="SFLD" id="SFLDS00029">
    <property type="entry name" value="Radical_SAM"/>
    <property type="match status" value="1"/>
</dbReference>
<evidence type="ECO:0000256" key="1">
    <source>
        <dbReference type="ARBA" id="ARBA00022691"/>
    </source>
</evidence>
<evidence type="ECO:0000313" key="7">
    <source>
        <dbReference type="Proteomes" id="UP000002408"/>
    </source>
</evidence>
<dbReference type="RefSeq" id="WP_012107616.1">
    <property type="nucleotide sequence ID" value="NC_009712.1"/>
</dbReference>
<dbReference type="KEGG" id="mbn:Mboo_2046"/>
<dbReference type="EMBL" id="CP000780">
    <property type="protein sequence ID" value="ABS56560.1"/>
    <property type="molecule type" value="Genomic_DNA"/>
</dbReference>
<organism evidence="6 7">
    <name type="scientific">Methanoregula boonei (strain DSM 21154 / JCM 14090 / 6A8)</name>
    <dbReference type="NCBI Taxonomy" id="456442"/>
    <lineage>
        <taxon>Archaea</taxon>
        <taxon>Methanobacteriati</taxon>
        <taxon>Methanobacteriota</taxon>
        <taxon>Stenosarchaea group</taxon>
        <taxon>Methanomicrobia</taxon>
        <taxon>Methanomicrobiales</taxon>
        <taxon>Methanoregulaceae</taxon>
        <taxon>Methanoregula</taxon>
    </lineage>
</organism>
<dbReference type="SMART" id="SM00729">
    <property type="entry name" value="Elp3"/>
    <property type="match status" value="1"/>
</dbReference>
<dbReference type="PROSITE" id="PS51918">
    <property type="entry name" value="RADICAL_SAM"/>
    <property type="match status" value="1"/>
</dbReference>
<keyword evidence="4" id="KW-0411">Iron-sulfur</keyword>
<dbReference type="Proteomes" id="UP000002408">
    <property type="component" value="Chromosome"/>
</dbReference>
<keyword evidence="7" id="KW-1185">Reference proteome</keyword>
<protein>
    <submittedName>
        <fullName evidence="6">Radical SAM domain protein</fullName>
    </submittedName>
</protein>
<dbReference type="HOGENOM" id="CLU_838411_0_0_2"/>
<evidence type="ECO:0000256" key="3">
    <source>
        <dbReference type="ARBA" id="ARBA00023004"/>
    </source>
</evidence>
<dbReference type="eggNOG" id="arCOG00662">
    <property type="taxonomic scope" value="Archaea"/>
</dbReference>
<dbReference type="STRING" id="456442.Mboo_2046"/>
<dbReference type="InterPro" id="IPR007197">
    <property type="entry name" value="rSAM"/>
</dbReference>
<dbReference type="CDD" id="cd01335">
    <property type="entry name" value="Radical_SAM"/>
    <property type="match status" value="1"/>
</dbReference>
<evidence type="ECO:0000256" key="4">
    <source>
        <dbReference type="ARBA" id="ARBA00023014"/>
    </source>
</evidence>
<dbReference type="AlphaFoldDB" id="A7I9Z9"/>
<dbReference type="GO" id="GO:0046872">
    <property type="term" value="F:metal ion binding"/>
    <property type="evidence" value="ECO:0007669"/>
    <property type="project" value="UniProtKB-KW"/>
</dbReference>
<feature type="domain" description="Radical SAM core" evidence="5">
    <location>
        <begin position="92"/>
        <end position="302"/>
    </location>
</feature>
<gene>
    <name evidence="6" type="ordered locus">Mboo_2046</name>
</gene>
<dbReference type="GO" id="GO:0051536">
    <property type="term" value="F:iron-sulfur cluster binding"/>
    <property type="evidence" value="ECO:0007669"/>
    <property type="project" value="UniProtKB-KW"/>
</dbReference>
<dbReference type="InterPro" id="IPR013785">
    <property type="entry name" value="Aldolase_TIM"/>
</dbReference>
<dbReference type="PANTHER" id="PTHR43726">
    <property type="entry name" value="3-METHYLORNITHINE SYNTHASE"/>
    <property type="match status" value="1"/>
</dbReference>
<keyword evidence="1" id="KW-0949">S-adenosyl-L-methionine</keyword>
<reference evidence="7" key="1">
    <citation type="journal article" date="2015" name="Microbiology">
        <title>Genome of Methanoregula boonei 6A8 reveals adaptations to oligotrophic peatland environments.</title>
        <authorList>
            <person name="Braeuer S."/>
            <person name="Cadillo-Quiroz H."/>
            <person name="Kyrpides N."/>
            <person name="Woyke T."/>
            <person name="Goodwin L."/>
            <person name="Detter C."/>
            <person name="Podell S."/>
            <person name="Yavitt J.B."/>
            <person name="Zinder S.H."/>
        </authorList>
    </citation>
    <scope>NUCLEOTIDE SEQUENCE [LARGE SCALE GENOMIC DNA]</scope>
    <source>
        <strain evidence="7">DSM 21154 / JCM 14090 / 6A8</strain>
    </source>
</reference>
<dbReference type="Pfam" id="PF04055">
    <property type="entry name" value="Radical_SAM"/>
    <property type="match status" value="1"/>
</dbReference>
<dbReference type="GeneID" id="5410264"/>